<dbReference type="AlphaFoldDB" id="A0A2G9SFI5"/>
<proteinExistence type="predicted"/>
<feature type="region of interest" description="Disordered" evidence="1">
    <location>
        <begin position="22"/>
        <end position="44"/>
    </location>
</feature>
<evidence type="ECO:0000256" key="1">
    <source>
        <dbReference type="SAM" id="MobiDB-lite"/>
    </source>
</evidence>
<gene>
    <name evidence="2" type="ORF">AB205_0180370</name>
</gene>
<feature type="non-terminal residue" evidence="2">
    <location>
        <position position="1"/>
    </location>
</feature>
<name>A0A2G9SFI5_AQUCT</name>
<sequence>PQIESEAVVSEETLKNATERMNELEKSLGDLMKKSTSNSESLDSIEKSVEDVKADADQVKKVLDNELSNKYKKVEDLITKKAEDSSEARKKAEQLQKEAKALLTQANKKLNLLKELEKTYEDNQRVLEEKAIQLVTLEETVRTILQAISQKAAVYSTCL</sequence>
<evidence type="ECO:0000313" key="2">
    <source>
        <dbReference type="EMBL" id="PIO38874.1"/>
    </source>
</evidence>
<accession>A0A2G9SFI5</accession>
<organism evidence="2">
    <name type="scientific">Aquarana catesbeiana</name>
    <name type="common">American bullfrog</name>
    <name type="synonym">Rana catesbeiana</name>
    <dbReference type="NCBI Taxonomy" id="8400"/>
    <lineage>
        <taxon>Eukaryota</taxon>
        <taxon>Metazoa</taxon>
        <taxon>Chordata</taxon>
        <taxon>Craniata</taxon>
        <taxon>Vertebrata</taxon>
        <taxon>Euteleostomi</taxon>
        <taxon>Amphibia</taxon>
        <taxon>Batrachia</taxon>
        <taxon>Anura</taxon>
        <taxon>Neobatrachia</taxon>
        <taxon>Ranoidea</taxon>
        <taxon>Ranidae</taxon>
        <taxon>Aquarana</taxon>
    </lineage>
</organism>
<dbReference type="EMBL" id="KV924261">
    <property type="protein sequence ID" value="PIO38874.1"/>
    <property type="molecule type" value="Genomic_DNA"/>
</dbReference>
<feature type="compositionally biased region" description="Basic and acidic residues" evidence="1">
    <location>
        <begin position="22"/>
        <end position="33"/>
    </location>
</feature>
<reference evidence="2" key="1">
    <citation type="submission" date="2017-08" db="EMBL/GenBank/DDBJ databases">
        <title>Assembly of the North American Bullfrog Genome.</title>
        <authorList>
            <person name="Warren R.L."/>
            <person name="Vandervalk B.P."/>
            <person name="Kucuk E."/>
            <person name="Birol I."/>
            <person name="Helbing C."/>
            <person name="Pandoh P."/>
            <person name="Behsaz B."/>
            <person name="Mohamadi H."/>
            <person name="Chu J."/>
            <person name="Jackman S."/>
            <person name="Hammond S.A."/>
            <person name="Veldhoen N."/>
            <person name="Kirk H."/>
            <person name="Zhao Y."/>
            <person name="Coope R."/>
            <person name="Pleasance S."/>
            <person name="Moore R."/>
            <person name="Holt R."/>
        </authorList>
    </citation>
    <scope>NUCLEOTIDE SEQUENCE</scope>
    <source>
        <strain evidence="2">Bruno</strain>
        <tissue evidence="2">Liver</tissue>
    </source>
</reference>
<protein>
    <submittedName>
        <fullName evidence="2">Uncharacterized protein</fullName>
    </submittedName>
</protein>
<dbReference type="OrthoDB" id="5985440at2759"/>